<comment type="subcellular location">
    <subcellularLocation>
        <location evidence="1">Membrane</location>
    </subcellularLocation>
</comment>
<feature type="transmembrane region" description="Helical" evidence="7">
    <location>
        <begin position="206"/>
        <end position="225"/>
    </location>
</feature>
<reference evidence="9 10" key="1">
    <citation type="journal article" date="2018" name="PLoS Genet.">
        <title>Population sequencing reveals clonal diversity and ancestral inbreeding in the grapevine cultivar Chardonnay.</title>
        <authorList>
            <person name="Roach M.J."/>
            <person name="Johnson D.L."/>
            <person name="Bohlmann J."/>
            <person name="van Vuuren H.J."/>
            <person name="Jones S.J."/>
            <person name="Pretorius I.S."/>
            <person name="Schmidt S.A."/>
            <person name="Borneman A.R."/>
        </authorList>
    </citation>
    <scope>NUCLEOTIDE SEQUENCE [LARGE SCALE GENOMIC DNA]</scope>
    <source>
        <strain evidence="10">cv. Chardonnay</strain>
        <tissue evidence="9">Leaf</tissue>
    </source>
</reference>
<feature type="transmembrane region" description="Helical" evidence="7">
    <location>
        <begin position="265"/>
        <end position="286"/>
    </location>
</feature>
<dbReference type="GO" id="GO:0006865">
    <property type="term" value="P:amino acid transport"/>
    <property type="evidence" value="ECO:0007669"/>
    <property type="project" value="UniProtKB-KW"/>
</dbReference>
<organism evidence="9 10">
    <name type="scientific">Vitis vinifera</name>
    <name type="common">Grape</name>
    <dbReference type="NCBI Taxonomy" id="29760"/>
    <lineage>
        <taxon>Eukaryota</taxon>
        <taxon>Viridiplantae</taxon>
        <taxon>Streptophyta</taxon>
        <taxon>Embryophyta</taxon>
        <taxon>Tracheophyta</taxon>
        <taxon>Spermatophyta</taxon>
        <taxon>Magnoliopsida</taxon>
        <taxon>eudicotyledons</taxon>
        <taxon>Gunneridae</taxon>
        <taxon>Pentapetalae</taxon>
        <taxon>rosids</taxon>
        <taxon>Vitales</taxon>
        <taxon>Vitaceae</taxon>
        <taxon>Viteae</taxon>
        <taxon>Vitis</taxon>
    </lineage>
</organism>
<feature type="transmembrane region" description="Helical" evidence="7">
    <location>
        <begin position="358"/>
        <end position="378"/>
    </location>
</feature>
<keyword evidence="4" id="KW-0029">Amino-acid transport</keyword>
<keyword evidence="6 7" id="KW-0472">Membrane</keyword>
<proteinExistence type="predicted"/>
<dbReference type="Proteomes" id="UP000288805">
    <property type="component" value="Unassembled WGS sequence"/>
</dbReference>
<keyword evidence="3 7" id="KW-0812">Transmembrane</keyword>
<evidence type="ECO:0000256" key="2">
    <source>
        <dbReference type="ARBA" id="ARBA00022448"/>
    </source>
</evidence>
<feature type="transmembrane region" description="Helical" evidence="7">
    <location>
        <begin position="384"/>
        <end position="404"/>
    </location>
</feature>
<dbReference type="EMBL" id="QGNW01002058">
    <property type="protein sequence ID" value="RVW25845.1"/>
    <property type="molecule type" value="Genomic_DNA"/>
</dbReference>
<evidence type="ECO:0000256" key="6">
    <source>
        <dbReference type="ARBA" id="ARBA00023136"/>
    </source>
</evidence>
<gene>
    <name evidence="9" type="primary">GAT1_3</name>
    <name evidence="9" type="ORF">CK203_112751</name>
</gene>
<evidence type="ECO:0000256" key="1">
    <source>
        <dbReference type="ARBA" id="ARBA00004370"/>
    </source>
</evidence>
<feature type="transmembrane region" description="Helical" evidence="7">
    <location>
        <begin position="137"/>
        <end position="154"/>
    </location>
</feature>
<feature type="transmembrane region" description="Helical" evidence="7">
    <location>
        <begin position="166"/>
        <end position="186"/>
    </location>
</feature>
<dbReference type="PANTHER" id="PTHR48017">
    <property type="entry name" value="OS05G0424000 PROTEIN-RELATED"/>
    <property type="match status" value="1"/>
</dbReference>
<feature type="transmembrane region" description="Helical" evidence="7">
    <location>
        <begin position="306"/>
        <end position="330"/>
    </location>
</feature>
<evidence type="ECO:0000256" key="5">
    <source>
        <dbReference type="ARBA" id="ARBA00022989"/>
    </source>
</evidence>
<evidence type="ECO:0000256" key="7">
    <source>
        <dbReference type="SAM" id="Phobius"/>
    </source>
</evidence>
<dbReference type="InterPro" id="IPR013057">
    <property type="entry name" value="AA_transpt_TM"/>
</dbReference>
<accession>A0A438CRK1</accession>
<keyword evidence="2" id="KW-0813">Transport</keyword>
<evidence type="ECO:0000259" key="8">
    <source>
        <dbReference type="Pfam" id="PF01490"/>
    </source>
</evidence>
<evidence type="ECO:0000256" key="3">
    <source>
        <dbReference type="ARBA" id="ARBA00022692"/>
    </source>
</evidence>
<evidence type="ECO:0000313" key="10">
    <source>
        <dbReference type="Proteomes" id="UP000288805"/>
    </source>
</evidence>
<feature type="domain" description="Amino acid transporter transmembrane" evidence="8">
    <location>
        <begin position="65"/>
        <end position="413"/>
    </location>
</feature>
<dbReference type="GO" id="GO:0016020">
    <property type="term" value="C:membrane"/>
    <property type="evidence" value="ECO:0007669"/>
    <property type="project" value="UniProtKB-SubCell"/>
</dbReference>
<protein>
    <submittedName>
        <fullName evidence="9">GABA transporter 1</fullName>
    </submittedName>
</protein>
<feature type="transmembrane region" description="Helical" evidence="7">
    <location>
        <begin position="87"/>
        <end position="109"/>
    </location>
</feature>
<keyword evidence="5 7" id="KW-1133">Transmembrane helix</keyword>
<evidence type="ECO:0000313" key="9">
    <source>
        <dbReference type="EMBL" id="RVW25845.1"/>
    </source>
</evidence>
<comment type="caution">
    <text evidence="9">The sequence shown here is derived from an EMBL/GenBank/DDBJ whole genome shotgun (WGS) entry which is preliminary data.</text>
</comment>
<sequence length="422" mass="46205">MEADLSHPMEDGTNPPKPLDAGALFVLKSRGSWWHWRLPSNHINSGSGASESSLCAVLTGHHAHLGQRQLRFRDMARDILGPGWGRYFVGPIQFGLCYGAVIACILLGGQSLKLPAIDLISEQFIYLLSRPNGTMQLYQFVIISGVLMLVLAQIPSFHSLRHINLVSLVLCLSYSASATAGSIYIGHSKTAPVKNYSVHGSGEHRLFGALNAISIIATTYGNGIIPEIQVPIVQKETEPPDKYPSSSWQATIAPPVKGKMFKGLCVCYAVVLTTFFSVAISGYWAFGNQAKGTVVANFMVDEKALLPSWVLLMTNVFIFLQVSAVSLVYLQPTNEVLEQKFADPKIDQFSVRNVVPRLAFRSLSVVIATTLAAMFPFFGDINAVIGAFGCIPLDFILPMIFYNVTFKPSKQSLIFWGTHYSP</sequence>
<dbReference type="Pfam" id="PF01490">
    <property type="entry name" value="Aa_trans"/>
    <property type="match status" value="1"/>
</dbReference>
<dbReference type="AlphaFoldDB" id="A0A438CRK1"/>
<evidence type="ECO:0000256" key="4">
    <source>
        <dbReference type="ARBA" id="ARBA00022970"/>
    </source>
</evidence>
<name>A0A438CRK1_VITVI</name>